<dbReference type="PANTHER" id="PTHR23161:SF2">
    <property type="entry name" value="PROTEIN CIP2A"/>
    <property type="match status" value="1"/>
</dbReference>
<sequence>MDVSGCMKSLLLAATQYKAAKTPCNAALVQRSLEVISGLKLTRLFVSNQILPSECLNCLVELLEDANIDPSLTLALVTLLSQLALDNDTREALQDTYNLTSVLAGVVHRSSTNLNDPVLLQNNVKSFYRTLISFLAHSSLTVVVFALSILSSLTLNEEVGEKLFHAQNIHQTFQLIFNIVINGDGTLTRKYSVDLLMDLLKNPKVADYLTRYEHFTSCLGQVLDLLHGKDPSSSSKILELLLAFCSVIELRHTLRQAILEPSGLPVSGNTRFVTRSKTLEPSVALVHLSNQPLESSEDCSVLALQLFKEVFEDAINSGNSASAEHFVDLLLPVLLDHLQMPEQIVDELLVKKKCERMVKAINVLIVLCKDDILKMHASKALTASQCVSLIEHQFTYSGIDAGFGAKVVDSKMCKLAADTILKTLDLMSRLKKEVASMEVSFYKILQDQRLIAPLTFALTSDYREQVQMGLRILFEAAPLPDFPAIVLGESIAANNAYRQQETEHASKRIQTQSPMTSVTLRSSLSCSKGDESTTSNIQELIQKLHSGLEMKEPITDMRVSELMDVYEQKLASLASKESRLQDLLEAKAQALAQADRLMAQYRCQRTQAESEARTLAAMLKDAERKNEELNALLKAQQIESERAQTDIEQLFQHNRKLQTVAEEHEILKKSSVELLQRYETTERQHKDLQITCSSLNKEIEAMKKLNESLKQQNDRTAAQLVEAEDHRKELQQQLQDKDGKIASLQQKIKVLEEKLRAQQKEKNNMEETVDVLRKELGKTEQARKELSIKASSLEVQKSQLEVRLEEKEALVKLQKEELNKHSTMIAMIHSLSGGKLSAETVNLSL</sequence>
<evidence type="ECO:0000313" key="4">
    <source>
        <dbReference type="Ensembl" id="ENSCMMP00000002375.1"/>
    </source>
</evidence>
<name>A0A8C3GE11_CAIMO</name>
<feature type="coiled-coil region" evidence="1">
    <location>
        <begin position="573"/>
        <end position="646"/>
    </location>
</feature>
<dbReference type="Pfam" id="PF21044">
    <property type="entry name" value="CIP2A_N"/>
    <property type="match status" value="2"/>
</dbReference>
<dbReference type="InterPro" id="IPR048701">
    <property type="entry name" value="CIP2A_N"/>
</dbReference>
<evidence type="ECO:0000256" key="1">
    <source>
        <dbReference type="SAM" id="Coils"/>
    </source>
</evidence>
<feature type="domain" description="CIP2A N-terminal" evidence="3">
    <location>
        <begin position="20"/>
        <end position="121"/>
    </location>
</feature>
<accession>A0A8C3GE11</accession>
<reference evidence="4" key="2">
    <citation type="submission" date="2025-08" db="UniProtKB">
        <authorList>
            <consortium name="Ensembl"/>
        </authorList>
    </citation>
    <scope>IDENTIFICATION</scope>
</reference>
<dbReference type="Ensembl" id="ENSCMMT00000002666.1">
    <property type="protein sequence ID" value="ENSCMMP00000002375.1"/>
    <property type="gene ID" value="ENSCMMG00000001532.1"/>
</dbReference>
<dbReference type="PANTHER" id="PTHR23161">
    <property type="entry name" value="PROTEIN CIP2A"/>
    <property type="match status" value="1"/>
</dbReference>
<reference evidence="4" key="3">
    <citation type="submission" date="2025-09" db="UniProtKB">
        <authorList>
            <consortium name="Ensembl"/>
        </authorList>
    </citation>
    <scope>IDENTIFICATION</scope>
</reference>
<keyword evidence="5" id="KW-1185">Reference proteome</keyword>
<feature type="domain" description="CIP2A N-terminal" evidence="3">
    <location>
        <begin position="122"/>
        <end position="503"/>
    </location>
</feature>
<dbReference type="AlphaFoldDB" id="A0A8C3GE11"/>
<protein>
    <submittedName>
        <fullName evidence="4">Cellular inhibitor of PP2A</fullName>
    </submittedName>
</protein>
<dbReference type="InterPro" id="IPR042510">
    <property type="entry name" value="CIP2A"/>
</dbReference>
<evidence type="ECO:0000313" key="5">
    <source>
        <dbReference type="Proteomes" id="UP000694556"/>
    </source>
</evidence>
<proteinExistence type="predicted"/>
<keyword evidence="1" id="KW-0175">Coiled coil</keyword>
<dbReference type="InterPro" id="IPR016024">
    <property type="entry name" value="ARM-type_fold"/>
</dbReference>
<reference evidence="4" key="1">
    <citation type="submission" date="2018-09" db="EMBL/GenBank/DDBJ databases">
        <title>Common duck and Muscovy duck high density SNP chip.</title>
        <authorList>
            <person name="Vignal A."/>
            <person name="Thebault N."/>
            <person name="Warren W.C."/>
        </authorList>
    </citation>
    <scope>NUCLEOTIDE SEQUENCE [LARGE SCALE GENOMIC DNA]</scope>
</reference>
<organism evidence="4 5">
    <name type="scientific">Cairina moschata</name>
    <name type="common">Muscovy duck</name>
    <dbReference type="NCBI Taxonomy" id="8855"/>
    <lineage>
        <taxon>Eukaryota</taxon>
        <taxon>Metazoa</taxon>
        <taxon>Chordata</taxon>
        <taxon>Craniata</taxon>
        <taxon>Vertebrata</taxon>
        <taxon>Euteleostomi</taxon>
        <taxon>Archelosauria</taxon>
        <taxon>Archosauria</taxon>
        <taxon>Dinosauria</taxon>
        <taxon>Saurischia</taxon>
        <taxon>Theropoda</taxon>
        <taxon>Coelurosauria</taxon>
        <taxon>Aves</taxon>
        <taxon>Neognathae</taxon>
        <taxon>Galloanserae</taxon>
        <taxon>Anseriformes</taxon>
        <taxon>Anatidae</taxon>
        <taxon>Anatinae</taxon>
        <taxon>Cairina</taxon>
    </lineage>
</organism>
<evidence type="ECO:0000256" key="2">
    <source>
        <dbReference type="SAM" id="MobiDB-lite"/>
    </source>
</evidence>
<evidence type="ECO:0000259" key="3">
    <source>
        <dbReference type="Pfam" id="PF21044"/>
    </source>
</evidence>
<dbReference type="SUPFAM" id="SSF48371">
    <property type="entry name" value="ARM repeat"/>
    <property type="match status" value="1"/>
</dbReference>
<dbReference type="Proteomes" id="UP000694556">
    <property type="component" value="Chromosome 1"/>
</dbReference>
<dbReference type="SUPFAM" id="SSF57997">
    <property type="entry name" value="Tropomyosin"/>
    <property type="match status" value="1"/>
</dbReference>
<feature type="compositionally biased region" description="Polar residues" evidence="2">
    <location>
        <begin position="508"/>
        <end position="531"/>
    </location>
</feature>
<feature type="coiled-coil region" evidence="1">
    <location>
        <begin position="678"/>
        <end position="824"/>
    </location>
</feature>
<feature type="region of interest" description="Disordered" evidence="2">
    <location>
        <begin position="504"/>
        <end position="531"/>
    </location>
</feature>